<organism evidence="2 3">
    <name type="scientific">Phaseolus coccineus</name>
    <name type="common">Scarlet runner bean</name>
    <name type="synonym">Phaseolus multiflorus</name>
    <dbReference type="NCBI Taxonomy" id="3886"/>
    <lineage>
        <taxon>Eukaryota</taxon>
        <taxon>Viridiplantae</taxon>
        <taxon>Streptophyta</taxon>
        <taxon>Embryophyta</taxon>
        <taxon>Tracheophyta</taxon>
        <taxon>Spermatophyta</taxon>
        <taxon>Magnoliopsida</taxon>
        <taxon>eudicotyledons</taxon>
        <taxon>Gunneridae</taxon>
        <taxon>Pentapetalae</taxon>
        <taxon>rosids</taxon>
        <taxon>fabids</taxon>
        <taxon>Fabales</taxon>
        <taxon>Fabaceae</taxon>
        <taxon>Papilionoideae</taxon>
        <taxon>50 kb inversion clade</taxon>
        <taxon>NPAAA clade</taxon>
        <taxon>indigoferoid/millettioid clade</taxon>
        <taxon>Phaseoleae</taxon>
        <taxon>Phaseolus</taxon>
    </lineage>
</organism>
<sequence>MDVGSCPPNNLGYRGAHSNGTGRNYRKPRSLNTLQIVVLNSSENPSVLELIYVYHVSDDTLSVQVLVLATAETGSGIHHNLSGLPLS</sequence>
<gene>
    <name evidence="2" type="ORF">VNO80_09817</name>
</gene>
<evidence type="ECO:0000313" key="2">
    <source>
        <dbReference type="EMBL" id="KAK7367799.1"/>
    </source>
</evidence>
<evidence type="ECO:0000313" key="3">
    <source>
        <dbReference type="Proteomes" id="UP001374584"/>
    </source>
</evidence>
<dbReference type="EMBL" id="JAYMYR010000004">
    <property type="protein sequence ID" value="KAK7367799.1"/>
    <property type="molecule type" value="Genomic_DNA"/>
</dbReference>
<evidence type="ECO:0000256" key="1">
    <source>
        <dbReference type="SAM" id="MobiDB-lite"/>
    </source>
</evidence>
<name>A0AAN9N6X7_PHACN</name>
<dbReference type="Proteomes" id="UP001374584">
    <property type="component" value="Unassembled WGS sequence"/>
</dbReference>
<keyword evidence="3" id="KW-1185">Reference proteome</keyword>
<reference evidence="2 3" key="1">
    <citation type="submission" date="2024-01" db="EMBL/GenBank/DDBJ databases">
        <title>The genomes of 5 underutilized Papilionoideae crops provide insights into root nodulation and disease resistanc.</title>
        <authorList>
            <person name="Jiang F."/>
        </authorList>
    </citation>
    <scope>NUCLEOTIDE SEQUENCE [LARGE SCALE GENOMIC DNA]</scope>
    <source>
        <strain evidence="2">JINMINGXINNONG_FW02</strain>
        <tissue evidence="2">Leaves</tissue>
    </source>
</reference>
<dbReference type="AlphaFoldDB" id="A0AAN9N6X7"/>
<accession>A0AAN9N6X7</accession>
<feature type="region of interest" description="Disordered" evidence="1">
    <location>
        <begin position="1"/>
        <end position="27"/>
    </location>
</feature>
<protein>
    <submittedName>
        <fullName evidence="2">Uncharacterized protein</fullName>
    </submittedName>
</protein>
<proteinExistence type="predicted"/>
<comment type="caution">
    <text evidence="2">The sequence shown here is derived from an EMBL/GenBank/DDBJ whole genome shotgun (WGS) entry which is preliminary data.</text>
</comment>